<comment type="caution">
    <text evidence="3">The sequence shown here is derived from an EMBL/GenBank/DDBJ whole genome shotgun (WGS) entry which is preliminary data.</text>
</comment>
<dbReference type="EMBL" id="SGBB01000012">
    <property type="protein sequence ID" value="RZD18207.1"/>
    <property type="molecule type" value="Genomic_DNA"/>
</dbReference>
<dbReference type="AlphaFoldDB" id="A0A519BLQ3"/>
<evidence type="ECO:0000256" key="1">
    <source>
        <dbReference type="ARBA" id="ARBA00023002"/>
    </source>
</evidence>
<dbReference type="InterPro" id="IPR006137">
    <property type="entry name" value="NADH_UbQ_OxRdtase-like_20kDa"/>
</dbReference>
<dbReference type="Proteomes" id="UP000319296">
    <property type="component" value="Unassembled WGS sequence"/>
</dbReference>
<sequence length="328" mass="36221">MTGKPKISMYWASSCGGCEIALVNINEKIIDVDANFDFMFCPCLLDTKKSDVRALPDGDIFITFFNGGIRTEENEEMAHLMRKKSKIFIAFGSCAYEGCIPALANLSSKNELFNTVYTDNFTIDNPLNVLPVPKSDVPEGEIEIPRFCDTLKTLSQVVDVDYFIPGCPPEPKQIWNVIELVLLGAPLPPKGSVIGAGISSVCAECDRKKEEKKIERFYRNYEIIPEKEKCLLEQGLICMGIATRDGCGALCPKVNMPCTGCYGPPEGVLDQGAKMVSALGSIIDVDRIKGLDEEKITDKINEAIESIQDPAGLFYKYSLADSILKRRM</sequence>
<dbReference type="PANTHER" id="PTHR42845:SF2">
    <property type="entry name" value="F420-NON-REDUCING HYDROGENASE VHU SUBUNIT G"/>
    <property type="match status" value="1"/>
</dbReference>
<dbReference type="InterPro" id="IPR051349">
    <property type="entry name" value="Hydrogenase_assoc-protein"/>
</dbReference>
<evidence type="ECO:0000259" key="2">
    <source>
        <dbReference type="Pfam" id="PF01058"/>
    </source>
</evidence>
<gene>
    <name evidence="3" type="ORF">EVG15_07040</name>
</gene>
<dbReference type="SUPFAM" id="SSF56770">
    <property type="entry name" value="HydA/Nqo6-like"/>
    <property type="match status" value="1"/>
</dbReference>
<dbReference type="PANTHER" id="PTHR42845">
    <property type="entry name" value="COENZYME F420-REDUCING HYDROGENASE, GAMMA SUBUNIT"/>
    <property type="match status" value="1"/>
</dbReference>
<accession>A0A519BLQ3</accession>
<organism evidence="3 4">
    <name type="scientific">Candidatus Acididesulfobacter diazotrophicus</name>
    <dbReference type="NCBI Taxonomy" id="2597226"/>
    <lineage>
        <taxon>Bacteria</taxon>
        <taxon>Deltaproteobacteria</taxon>
        <taxon>Candidatus Acidulodesulfobacterales</taxon>
        <taxon>Candidatus Acididesulfobacter</taxon>
    </lineage>
</organism>
<protein>
    <submittedName>
        <fullName evidence="3">NADH:ubiquinone oxidoreductase</fullName>
    </submittedName>
</protein>
<proteinExistence type="predicted"/>
<keyword evidence="3" id="KW-0830">Ubiquinone</keyword>
<reference evidence="3 4" key="1">
    <citation type="journal article" date="2019" name="ISME J.">
        <title>Insights into ecological role of a new deltaproteobacterial order Candidatus Acidulodesulfobacterales by metagenomics and metatranscriptomics.</title>
        <authorList>
            <person name="Tan S."/>
            <person name="Liu J."/>
            <person name="Fang Y."/>
            <person name="Hedlund B.P."/>
            <person name="Lian Z.H."/>
            <person name="Huang L.Y."/>
            <person name="Li J.T."/>
            <person name="Huang L.N."/>
            <person name="Li W.J."/>
            <person name="Jiang H.C."/>
            <person name="Dong H.L."/>
            <person name="Shu W.S."/>
        </authorList>
    </citation>
    <scope>NUCLEOTIDE SEQUENCE [LARGE SCALE GENOMIC DNA]</scope>
    <source>
        <strain evidence="3">AP1</strain>
    </source>
</reference>
<keyword evidence="1" id="KW-0560">Oxidoreductase</keyword>
<name>A0A519BLQ3_9DELT</name>
<dbReference type="Gene3D" id="3.40.50.700">
    <property type="entry name" value="NADH:ubiquinone oxidoreductase-like, 20kDa subunit"/>
    <property type="match status" value="1"/>
</dbReference>
<evidence type="ECO:0000313" key="3">
    <source>
        <dbReference type="EMBL" id="RZD18207.1"/>
    </source>
</evidence>
<dbReference type="InterPro" id="IPR037024">
    <property type="entry name" value="NiFe_Hase_small_N_sf"/>
</dbReference>
<feature type="domain" description="NADH:ubiquinone oxidoreductase-like 20kDa subunit" evidence="2">
    <location>
        <begin position="15"/>
        <end position="179"/>
    </location>
</feature>
<dbReference type="Pfam" id="PF01058">
    <property type="entry name" value="Oxidored_q6"/>
    <property type="match status" value="1"/>
</dbReference>
<dbReference type="GO" id="GO:0051536">
    <property type="term" value="F:iron-sulfur cluster binding"/>
    <property type="evidence" value="ECO:0007669"/>
    <property type="project" value="InterPro"/>
</dbReference>
<dbReference type="GO" id="GO:0016491">
    <property type="term" value="F:oxidoreductase activity"/>
    <property type="evidence" value="ECO:0007669"/>
    <property type="project" value="UniProtKB-KW"/>
</dbReference>
<evidence type="ECO:0000313" key="4">
    <source>
        <dbReference type="Proteomes" id="UP000319296"/>
    </source>
</evidence>